<comment type="caution">
    <text evidence="1">The sequence shown here is derived from an EMBL/GenBank/DDBJ whole genome shotgun (WGS) entry which is preliminary data.</text>
</comment>
<dbReference type="Proteomes" id="UP000214720">
    <property type="component" value="Unassembled WGS sequence"/>
</dbReference>
<name>A0A226WRH5_CABSO</name>
<reference evidence="2" key="1">
    <citation type="submission" date="2017-01" db="EMBL/GenBank/DDBJ databases">
        <title>Genome Analysis of Deinococcus marmoris KOPRI26562.</title>
        <authorList>
            <person name="Kim J.H."/>
            <person name="Oh H.-M."/>
        </authorList>
    </citation>
    <scope>NUCLEOTIDE SEQUENCE [LARGE SCALE GENOMIC DNA]</scope>
    <source>
        <strain evidence="2">PAMC 26633</strain>
    </source>
</reference>
<organism evidence="1 2">
    <name type="scientific">Caballeronia sordidicola</name>
    <name type="common">Burkholderia sordidicola</name>
    <dbReference type="NCBI Taxonomy" id="196367"/>
    <lineage>
        <taxon>Bacteria</taxon>
        <taxon>Pseudomonadati</taxon>
        <taxon>Pseudomonadota</taxon>
        <taxon>Betaproteobacteria</taxon>
        <taxon>Burkholderiales</taxon>
        <taxon>Burkholderiaceae</taxon>
        <taxon>Caballeronia</taxon>
    </lineage>
</organism>
<evidence type="ECO:0000313" key="2">
    <source>
        <dbReference type="Proteomes" id="UP000214720"/>
    </source>
</evidence>
<dbReference type="EMBL" id="MTHB01000250">
    <property type="protein sequence ID" value="OXC73430.1"/>
    <property type="molecule type" value="Genomic_DNA"/>
</dbReference>
<accession>A0A226WRH5</accession>
<sequence length="49" mass="5459">MQFARSLNYWKTAIDSTRPTDAGRLDMSAMAVCEVQAPLELADRMAGRL</sequence>
<gene>
    <name evidence="1" type="ORF">BSU04_36985</name>
</gene>
<proteinExistence type="predicted"/>
<evidence type="ECO:0000313" key="1">
    <source>
        <dbReference type="EMBL" id="OXC73430.1"/>
    </source>
</evidence>
<protein>
    <submittedName>
        <fullName evidence="1">Uncharacterized protein</fullName>
    </submittedName>
</protein>
<dbReference type="AlphaFoldDB" id="A0A226WRH5"/>